<dbReference type="GO" id="GO:0046394">
    <property type="term" value="P:carboxylic acid biosynthetic process"/>
    <property type="evidence" value="ECO:0007669"/>
    <property type="project" value="UniProtKB-ARBA"/>
</dbReference>
<comment type="catalytic activity">
    <reaction evidence="8">
        <text>succinate semialdehyde + NAD(+) + H2O = succinate + NADH + 2 H(+)</text>
        <dbReference type="Rhea" id="RHEA:13217"/>
        <dbReference type="ChEBI" id="CHEBI:15377"/>
        <dbReference type="ChEBI" id="CHEBI:15378"/>
        <dbReference type="ChEBI" id="CHEBI:30031"/>
        <dbReference type="ChEBI" id="CHEBI:57540"/>
        <dbReference type="ChEBI" id="CHEBI:57706"/>
        <dbReference type="ChEBI" id="CHEBI:57945"/>
        <dbReference type="EC" id="1.2.1.16"/>
    </reaction>
</comment>
<dbReference type="GO" id="GO:0004030">
    <property type="term" value="F:aldehyde dehydrogenase [NAD(P)+] activity"/>
    <property type="evidence" value="ECO:0007669"/>
    <property type="project" value="UniProtKB-ARBA"/>
</dbReference>
<evidence type="ECO:0000256" key="11">
    <source>
        <dbReference type="RuleBase" id="RU003345"/>
    </source>
</evidence>
<dbReference type="AlphaFoldDB" id="W9HIA7"/>
<dbReference type="InterPro" id="IPR016162">
    <property type="entry name" value="Ald_DH_N"/>
</dbReference>
<evidence type="ECO:0000256" key="9">
    <source>
        <dbReference type="ARBA" id="ARBA00067047"/>
    </source>
</evidence>
<dbReference type="PROSITE" id="PS00070">
    <property type="entry name" value="ALDEHYDE_DEHYDR_CYS"/>
    <property type="match status" value="1"/>
</dbReference>
<comment type="catalytic activity">
    <reaction evidence="7">
        <text>succinate semialdehyde + NADP(+) + H2O = succinate + NADPH + 2 H(+)</text>
        <dbReference type="Rhea" id="RHEA:13213"/>
        <dbReference type="ChEBI" id="CHEBI:15377"/>
        <dbReference type="ChEBI" id="CHEBI:15378"/>
        <dbReference type="ChEBI" id="CHEBI:30031"/>
        <dbReference type="ChEBI" id="CHEBI:57706"/>
        <dbReference type="ChEBI" id="CHEBI:57783"/>
        <dbReference type="ChEBI" id="CHEBI:58349"/>
        <dbReference type="EC" id="1.2.1.16"/>
    </reaction>
</comment>
<dbReference type="PANTHER" id="PTHR43353">
    <property type="entry name" value="SUCCINATE-SEMIALDEHYDE DEHYDROGENASE, MITOCHONDRIAL"/>
    <property type="match status" value="1"/>
</dbReference>
<organism evidence="13 14">
    <name type="scientific">Fusarium oxysporum NRRL 32931</name>
    <dbReference type="NCBI Taxonomy" id="660029"/>
    <lineage>
        <taxon>Eukaryota</taxon>
        <taxon>Fungi</taxon>
        <taxon>Dikarya</taxon>
        <taxon>Ascomycota</taxon>
        <taxon>Pezizomycotina</taxon>
        <taxon>Sordariomycetes</taxon>
        <taxon>Hypocreomycetidae</taxon>
        <taxon>Hypocreales</taxon>
        <taxon>Nectriaceae</taxon>
        <taxon>Fusarium</taxon>
        <taxon>Fusarium oxysporum species complex</taxon>
    </lineage>
</organism>
<dbReference type="InterPro" id="IPR016160">
    <property type="entry name" value="Ald_DH_CS_CYS"/>
</dbReference>
<name>W9HIA7_FUSOX</name>
<evidence type="ECO:0000256" key="4">
    <source>
        <dbReference type="ARBA" id="ARBA00019842"/>
    </source>
</evidence>
<dbReference type="EC" id="1.2.1.16" evidence="9"/>
<evidence type="ECO:0000256" key="7">
    <source>
        <dbReference type="ARBA" id="ARBA00050387"/>
    </source>
</evidence>
<dbReference type="Gene3D" id="3.40.605.10">
    <property type="entry name" value="Aldehyde Dehydrogenase, Chain A, domain 1"/>
    <property type="match status" value="1"/>
</dbReference>
<dbReference type="FunFam" id="3.40.605.10:FF:000005">
    <property type="entry name" value="Succinate-semialdehyde dehydrogenase I"/>
    <property type="match status" value="1"/>
</dbReference>
<sequence length="498" mass="53143">MSSALHLDDPTLLVGLNYINGDWVPSVSSQIFEISDPATGFKIGTCPESTASDAQNAIDAAAKAFPAWRSRSGRERGRILRRWYELVLENKRDLATLITTENGKAKADAEGEVLFAASFLEWFSEEAARIYGEVVPHSSNAFRVSIIKEPVGVCGLITPWNFPAGMVTRKMGPALAAGCTVVLKSAGETPFSANALAVLAARAGIPPGVINIVTALENTPGIGQLLCSSDTVRKISFTGSTRVGRLLMSQSSNTIKKLSLELGGNAPFIVFDDADLELALRDVINAKFKSSGQTCVCANRIYVHRRIMDEFLDRLASAVKGFRVGSGHDKEVTHGPLISPAAAQKVATLVDDAIAQGAKVVLGGKPLSSIGLSFYEPTILAYVHANMRLAQEEIFGPVAAIFPFETEEEVIDAANTCNVGLASYIFTQDFNRATRVSELIQSGMVAINTGAVSDSAVPFGGIKQSGLGREGSKHGLDDYLQMKTIITGSVNVTHRSHI</sequence>
<dbReference type="InterPro" id="IPR050740">
    <property type="entry name" value="Aldehyde_DH_Superfamily"/>
</dbReference>
<proteinExistence type="inferred from homology"/>
<dbReference type="EMBL" id="JH717849">
    <property type="protein sequence ID" value="EWY81967.1"/>
    <property type="molecule type" value="Genomic_DNA"/>
</dbReference>
<evidence type="ECO:0000256" key="3">
    <source>
        <dbReference type="ARBA" id="ARBA00013051"/>
    </source>
</evidence>
<comment type="pathway">
    <text evidence="1">Amino-acid degradation; 4-aminobutanoate degradation.</text>
</comment>
<dbReference type="GO" id="GO:0005737">
    <property type="term" value="C:cytoplasm"/>
    <property type="evidence" value="ECO:0007669"/>
    <property type="project" value="TreeGrafter"/>
</dbReference>
<dbReference type="InterPro" id="IPR016161">
    <property type="entry name" value="Ald_DH/histidinol_DH"/>
</dbReference>
<evidence type="ECO:0000256" key="6">
    <source>
        <dbReference type="ARBA" id="ARBA00030806"/>
    </source>
</evidence>
<dbReference type="CDD" id="cd07103">
    <property type="entry name" value="ALDH_F5_SSADH_GabD"/>
    <property type="match status" value="1"/>
</dbReference>
<gene>
    <name evidence="13" type="ORF">FOYG_16172</name>
</gene>
<evidence type="ECO:0000313" key="13">
    <source>
        <dbReference type="EMBL" id="EWY81967.1"/>
    </source>
</evidence>
<dbReference type="FunFam" id="3.40.309.10:FF:000004">
    <property type="entry name" value="Succinate-semialdehyde dehydrogenase I"/>
    <property type="match status" value="1"/>
</dbReference>
<keyword evidence="5 11" id="KW-0560">Oxidoreductase</keyword>
<dbReference type="GO" id="GO:0009450">
    <property type="term" value="P:gamma-aminobutyric acid catabolic process"/>
    <property type="evidence" value="ECO:0007669"/>
    <property type="project" value="TreeGrafter"/>
</dbReference>
<reference evidence="13 14" key="1">
    <citation type="submission" date="2011-06" db="EMBL/GenBank/DDBJ databases">
        <title>The Genome Sequence of Fusarium oxysporum FOSC 3-a.</title>
        <authorList>
            <consortium name="The Broad Institute Genome Sequencing Platform"/>
            <person name="Ma L.-J."/>
            <person name="Gale L.R."/>
            <person name="Schwartz D.C."/>
            <person name="Zhou S."/>
            <person name="Corby-Kistler H."/>
            <person name="Young S.K."/>
            <person name="Zeng Q."/>
            <person name="Gargeya S."/>
            <person name="Fitzgerald M."/>
            <person name="Haas B."/>
            <person name="Abouelleil A."/>
            <person name="Alvarado L."/>
            <person name="Arachchi H.M."/>
            <person name="Berlin A."/>
            <person name="Brown A."/>
            <person name="Chapman S.B."/>
            <person name="Chen Z."/>
            <person name="Dunbar C."/>
            <person name="Freedman E."/>
            <person name="Gearin G."/>
            <person name="Gellesch M."/>
            <person name="Goldberg J."/>
            <person name="Griggs A."/>
            <person name="Gujja S."/>
            <person name="Heiman D."/>
            <person name="Howarth C."/>
            <person name="Larson L."/>
            <person name="Lui A."/>
            <person name="MacDonald P.J.P."/>
            <person name="Mehta T."/>
            <person name="Montmayeur A."/>
            <person name="Murphy C."/>
            <person name="Neiman D."/>
            <person name="Pearson M."/>
            <person name="Priest M."/>
            <person name="Roberts A."/>
            <person name="Saif S."/>
            <person name="Shea T."/>
            <person name="Shenoy N."/>
            <person name="Sisk P."/>
            <person name="Stolte C."/>
            <person name="Sykes S."/>
            <person name="Wortman J."/>
            <person name="Nusbaum C."/>
            <person name="Birren B."/>
        </authorList>
    </citation>
    <scope>NUCLEOTIDE SEQUENCE [LARGE SCALE GENOMIC DNA]</scope>
    <source>
        <strain evidence="14">FOSC 3-a</strain>
    </source>
</reference>
<evidence type="ECO:0000256" key="1">
    <source>
        <dbReference type="ARBA" id="ARBA00005176"/>
    </source>
</evidence>
<evidence type="ECO:0000259" key="12">
    <source>
        <dbReference type="Pfam" id="PF00171"/>
    </source>
</evidence>
<evidence type="ECO:0000256" key="8">
    <source>
        <dbReference type="ARBA" id="ARBA00052698"/>
    </source>
</evidence>
<dbReference type="SUPFAM" id="SSF53720">
    <property type="entry name" value="ALDH-like"/>
    <property type="match status" value="1"/>
</dbReference>
<dbReference type="EC" id="1.2.1.24" evidence="3"/>
<dbReference type="Gene3D" id="3.40.309.10">
    <property type="entry name" value="Aldehyde Dehydrogenase, Chain A, domain 2"/>
    <property type="match status" value="1"/>
</dbReference>
<dbReference type="FunFam" id="3.40.605.10:FF:000026">
    <property type="entry name" value="Aldehyde dehydrogenase, putative"/>
    <property type="match status" value="1"/>
</dbReference>
<comment type="similarity">
    <text evidence="2 11">Belongs to the aldehyde dehydrogenase family.</text>
</comment>
<protein>
    <recommendedName>
        <fullName evidence="4">Succinate-semialdehyde dehydrogenase, mitochondrial</fullName>
        <ecNumber evidence="9">1.2.1.16</ecNumber>
        <ecNumber evidence="3">1.2.1.24</ecNumber>
    </recommendedName>
    <alternativeName>
        <fullName evidence="6">NAD(+)-dependent succinic semialdehyde dehydrogenase</fullName>
    </alternativeName>
</protein>
<feature type="active site" evidence="10">
    <location>
        <position position="261"/>
    </location>
</feature>
<feature type="domain" description="Aldehyde dehydrogenase" evidence="12">
    <location>
        <begin position="23"/>
        <end position="485"/>
    </location>
</feature>
<dbReference type="PANTHER" id="PTHR43353:SF11">
    <property type="entry name" value="SUCCINATE SEMIALDEHYDE DEHYDROGENASE (EUROFUNG)"/>
    <property type="match status" value="1"/>
</dbReference>
<evidence type="ECO:0000256" key="5">
    <source>
        <dbReference type="ARBA" id="ARBA00023002"/>
    </source>
</evidence>
<dbReference type="HOGENOM" id="CLU_005391_5_3_1"/>
<dbReference type="PROSITE" id="PS00687">
    <property type="entry name" value="ALDEHYDE_DEHYDR_GLU"/>
    <property type="match status" value="1"/>
</dbReference>
<dbReference type="Pfam" id="PF00171">
    <property type="entry name" value="Aldedh"/>
    <property type="match status" value="1"/>
</dbReference>
<evidence type="ECO:0000313" key="14">
    <source>
        <dbReference type="Proteomes" id="UP000030753"/>
    </source>
</evidence>
<evidence type="ECO:0000256" key="2">
    <source>
        <dbReference type="ARBA" id="ARBA00009986"/>
    </source>
</evidence>
<dbReference type="InterPro" id="IPR015590">
    <property type="entry name" value="Aldehyde_DH_dom"/>
</dbReference>
<dbReference type="Proteomes" id="UP000030753">
    <property type="component" value="Unassembled WGS sequence"/>
</dbReference>
<accession>W9HIA7</accession>
<dbReference type="OrthoDB" id="310895at2759"/>
<dbReference type="InterPro" id="IPR029510">
    <property type="entry name" value="Ald_DH_CS_GLU"/>
</dbReference>
<dbReference type="GO" id="GO:0004777">
    <property type="term" value="F:succinate-semialdehyde dehydrogenase (NAD+) activity"/>
    <property type="evidence" value="ECO:0007669"/>
    <property type="project" value="UniProtKB-EC"/>
</dbReference>
<dbReference type="InterPro" id="IPR016163">
    <property type="entry name" value="Ald_DH_C"/>
</dbReference>
<evidence type="ECO:0000256" key="10">
    <source>
        <dbReference type="PROSITE-ProRule" id="PRU10007"/>
    </source>
</evidence>